<dbReference type="PROSITE" id="PS00028">
    <property type="entry name" value="ZINC_FINGER_C2H2_1"/>
    <property type="match status" value="1"/>
</dbReference>
<accession>E4YPH0</accession>
<gene>
    <name evidence="3" type="ORF">GSOID_T00030467001</name>
</gene>
<sequence length="147" mass="16592">MVELKLKCVTCSASFATDEIYSAHRQGHKKAEEWLRENLPKSKSTKRTPSPVKTVIEEPPPMSMIPLESQASVLRRAGKKPSTLNRRSAPIIPSAHWRQKRTKDNMLVTRSPNLARPVIKQTVKRLEATPAPEGERRVPRSPDGHDQ</sequence>
<dbReference type="Proteomes" id="UP000011014">
    <property type="component" value="Unassembled WGS sequence"/>
</dbReference>
<dbReference type="InterPro" id="IPR013087">
    <property type="entry name" value="Znf_C2H2_type"/>
</dbReference>
<reference evidence="3" key="1">
    <citation type="journal article" date="2010" name="Science">
        <title>Plasticity of animal genome architecture unmasked by rapid evolution of a pelagic tunicate.</title>
        <authorList>
            <person name="Denoeud F."/>
            <person name="Henriet S."/>
            <person name="Mungpakdee S."/>
            <person name="Aury J.M."/>
            <person name="Da Silva C."/>
            <person name="Brinkmann H."/>
            <person name="Mikhaleva J."/>
            <person name="Olsen L.C."/>
            <person name="Jubin C."/>
            <person name="Canestro C."/>
            <person name="Bouquet J.M."/>
            <person name="Danks G."/>
            <person name="Poulain J."/>
            <person name="Campsteijn C."/>
            <person name="Adamski M."/>
            <person name="Cross I."/>
            <person name="Yadetie F."/>
            <person name="Muffato M."/>
            <person name="Louis A."/>
            <person name="Butcher S."/>
            <person name="Tsagkogeorga G."/>
            <person name="Konrad A."/>
            <person name="Singh S."/>
            <person name="Jensen M.F."/>
            <person name="Cong E.H."/>
            <person name="Eikeseth-Otteraa H."/>
            <person name="Noel B."/>
            <person name="Anthouard V."/>
            <person name="Porcel B.M."/>
            <person name="Kachouri-Lafond R."/>
            <person name="Nishino A."/>
            <person name="Ugolini M."/>
            <person name="Chourrout P."/>
            <person name="Nishida H."/>
            <person name="Aasland R."/>
            <person name="Huzurbazar S."/>
            <person name="Westhof E."/>
            <person name="Delsuc F."/>
            <person name="Lehrach H."/>
            <person name="Reinhardt R."/>
            <person name="Weissenbach J."/>
            <person name="Roy S.W."/>
            <person name="Artiguenave F."/>
            <person name="Postlethwait J.H."/>
            <person name="Manak J.R."/>
            <person name="Thompson E.M."/>
            <person name="Jaillon O."/>
            <person name="Du Pasquier L."/>
            <person name="Boudinot P."/>
            <person name="Liberles D.A."/>
            <person name="Volff J.N."/>
            <person name="Philippe H."/>
            <person name="Lenhard B."/>
            <person name="Roest Crollius H."/>
            <person name="Wincker P."/>
            <person name="Chourrout D."/>
        </authorList>
    </citation>
    <scope>NUCLEOTIDE SEQUENCE [LARGE SCALE GENOMIC DNA]</scope>
</reference>
<feature type="region of interest" description="Disordered" evidence="1">
    <location>
        <begin position="120"/>
        <end position="147"/>
    </location>
</feature>
<protein>
    <recommendedName>
        <fullName evidence="2">C2H2-type domain-containing protein</fullName>
    </recommendedName>
</protein>
<evidence type="ECO:0000259" key="2">
    <source>
        <dbReference type="PROSITE" id="PS00028"/>
    </source>
</evidence>
<organism evidence="3">
    <name type="scientific">Oikopleura dioica</name>
    <name type="common">Tunicate</name>
    <dbReference type="NCBI Taxonomy" id="34765"/>
    <lineage>
        <taxon>Eukaryota</taxon>
        <taxon>Metazoa</taxon>
        <taxon>Chordata</taxon>
        <taxon>Tunicata</taxon>
        <taxon>Appendicularia</taxon>
        <taxon>Copelata</taxon>
        <taxon>Oikopleuridae</taxon>
        <taxon>Oikopleura</taxon>
    </lineage>
</organism>
<proteinExistence type="predicted"/>
<feature type="region of interest" description="Disordered" evidence="1">
    <location>
        <begin position="35"/>
        <end position="66"/>
    </location>
</feature>
<feature type="region of interest" description="Disordered" evidence="1">
    <location>
        <begin position="74"/>
        <end position="93"/>
    </location>
</feature>
<dbReference type="AlphaFoldDB" id="E4YPH0"/>
<evidence type="ECO:0000313" key="3">
    <source>
        <dbReference type="EMBL" id="CBY37366.1"/>
    </source>
</evidence>
<evidence type="ECO:0000256" key="1">
    <source>
        <dbReference type="SAM" id="MobiDB-lite"/>
    </source>
</evidence>
<feature type="domain" description="C2H2-type" evidence="2">
    <location>
        <begin position="8"/>
        <end position="28"/>
    </location>
</feature>
<dbReference type="EMBL" id="FN654957">
    <property type="protein sequence ID" value="CBY37366.1"/>
    <property type="molecule type" value="Genomic_DNA"/>
</dbReference>
<name>E4YPH0_OIKDI</name>
<feature type="compositionally biased region" description="Basic and acidic residues" evidence="1">
    <location>
        <begin position="133"/>
        <end position="147"/>
    </location>
</feature>